<dbReference type="KEGG" id="dds:Ddes_0693"/>
<protein>
    <submittedName>
        <fullName evidence="1">Uncharacterized protein</fullName>
    </submittedName>
</protein>
<name>B8IYM4_DESDA</name>
<accession>B8IYM4</accession>
<evidence type="ECO:0000313" key="1">
    <source>
        <dbReference type="EMBL" id="ACL48601.1"/>
    </source>
</evidence>
<dbReference type="AlphaFoldDB" id="B8IYM4"/>
<organism evidence="1">
    <name type="scientific">Desulfovibrio desulfuricans (strain ATCC 27774 / DSM 6949 / MB)</name>
    <dbReference type="NCBI Taxonomy" id="525146"/>
    <lineage>
        <taxon>Bacteria</taxon>
        <taxon>Pseudomonadati</taxon>
        <taxon>Thermodesulfobacteriota</taxon>
        <taxon>Desulfovibrionia</taxon>
        <taxon>Desulfovibrionales</taxon>
        <taxon>Desulfovibrionaceae</taxon>
        <taxon>Desulfovibrio</taxon>
    </lineage>
</organism>
<sequence>MPFFAQKEILIRNLGGLLPQCHDIVARLGFFRSDRSGAARSTGHSVARLYPCPECPGSAGKDAGSRWVQKYRTFDVCAPGYVPGCVYAAWRCAVAHAATECNPSLP</sequence>
<gene>
    <name evidence="1" type="ordered locus">Ddes_0693</name>
</gene>
<dbReference type="STRING" id="525146.Ddes_0693"/>
<dbReference type="EMBL" id="CP001358">
    <property type="protein sequence ID" value="ACL48601.1"/>
    <property type="molecule type" value="Genomic_DNA"/>
</dbReference>
<dbReference type="HOGENOM" id="CLU_2218827_0_0_7"/>
<reference evidence="1" key="1">
    <citation type="submission" date="2009-01" db="EMBL/GenBank/DDBJ databases">
        <title>Complete sequence of Desulfovibrio desulfuricans subsp. desulfuricans str. ATCC 27774.</title>
        <authorList>
            <consortium name="US DOE Joint Genome Institute"/>
            <person name="Lucas S."/>
            <person name="Copeland A."/>
            <person name="Lapidus A."/>
            <person name="Glavina del Rio T."/>
            <person name="Tice H."/>
            <person name="Bruce D."/>
            <person name="Goodwin L."/>
            <person name="Pitluck S."/>
            <person name="Sims D."/>
            <person name="Lu M."/>
            <person name="Kiss H."/>
            <person name="Meineke L."/>
            <person name="Brettin T."/>
            <person name="Detter J.C."/>
            <person name="Han C."/>
            <person name="Larimer F."/>
            <person name="Land M."/>
            <person name="Hauser L."/>
            <person name="Kyrpides N."/>
            <person name="Ovchinnikova G."/>
            <person name="Hazen T.C."/>
        </authorList>
    </citation>
    <scope>NUCLEOTIDE SEQUENCE [LARGE SCALE GENOMIC DNA]</scope>
    <source>
        <strain evidence="1">ATCC 27774</strain>
    </source>
</reference>
<proteinExistence type="predicted"/>